<sequence length="178" mass="20429">MEGLPDSPFLLFQRQQDEQTLMQQMVAPMQHRLMALLAYMTKSTGTSTVDSSLDNAIATSKYVPDENVIFETWYVEVILVSVTPTSASCCRWSNRNEDNFNIDTQKLDVVGRVRFLLRKFDAVAYERYADYVLSKRPRDLKFDEMITTLKDVFGPKISLLNQGYHRVIVVLSRTGETS</sequence>
<proteinExistence type="predicted"/>
<dbReference type="AlphaFoldDB" id="A0A915A313"/>
<dbReference type="WBParaSite" id="PgE296_g002_t01">
    <property type="protein sequence ID" value="PgE296_g002_t01"/>
    <property type="gene ID" value="PgE296_g002"/>
</dbReference>
<dbReference type="InterPro" id="IPR055510">
    <property type="entry name" value="DUF7083"/>
</dbReference>
<reference evidence="3" key="1">
    <citation type="submission" date="2022-11" db="UniProtKB">
        <authorList>
            <consortium name="WormBaseParasite"/>
        </authorList>
    </citation>
    <scope>IDENTIFICATION</scope>
</reference>
<organism evidence="2 3">
    <name type="scientific">Parascaris univalens</name>
    <name type="common">Nematode worm</name>
    <dbReference type="NCBI Taxonomy" id="6257"/>
    <lineage>
        <taxon>Eukaryota</taxon>
        <taxon>Metazoa</taxon>
        <taxon>Ecdysozoa</taxon>
        <taxon>Nematoda</taxon>
        <taxon>Chromadorea</taxon>
        <taxon>Rhabditida</taxon>
        <taxon>Spirurina</taxon>
        <taxon>Ascaridomorpha</taxon>
        <taxon>Ascaridoidea</taxon>
        <taxon>Ascarididae</taxon>
        <taxon>Parascaris</taxon>
    </lineage>
</organism>
<keyword evidence="2" id="KW-1185">Reference proteome</keyword>
<dbReference type="Proteomes" id="UP000887569">
    <property type="component" value="Unplaced"/>
</dbReference>
<protein>
    <recommendedName>
        <fullName evidence="1">DUF7083 domain-containing protein</fullName>
    </recommendedName>
</protein>
<feature type="domain" description="DUF7083" evidence="1">
    <location>
        <begin position="91"/>
        <end position="156"/>
    </location>
</feature>
<accession>A0A915A313</accession>
<evidence type="ECO:0000313" key="2">
    <source>
        <dbReference type="Proteomes" id="UP000887569"/>
    </source>
</evidence>
<name>A0A915A313_PARUN</name>
<evidence type="ECO:0000259" key="1">
    <source>
        <dbReference type="Pfam" id="PF23309"/>
    </source>
</evidence>
<evidence type="ECO:0000313" key="3">
    <source>
        <dbReference type="WBParaSite" id="PgE296_g002_t01"/>
    </source>
</evidence>
<dbReference type="Pfam" id="PF23309">
    <property type="entry name" value="DUF7083"/>
    <property type="match status" value="1"/>
</dbReference>